<gene>
    <name evidence="6" type="ORF">K458DRAFT_299520</name>
</gene>
<evidence type="ECO:0000313" key="7">
    <source>
        <dbReference type="Proteomes" id="UP000799291"/>
    </source>
</evidence>
<dbReference type="AlphaFoldDB" id="A0A6G1J500"/>
<comment type="similarity">
    <text evidence="3">Belongs to the acetyltransferase family. RimJ subfamily.</text>
</comment>
<dbReference type="Pfam" id="PF13302">
    <property type="entry name" value="Acetyltransf_3"/>
    <property type="match status" value="1"/>
</dbReference>
<protein>
    <submittedName>
        <fullName evidence="6">Acyl-CoA N-acyltransferase</fullName>
    </submittedName>
</protein>
<keyword evidence="7" id="KW-1185">Reference proteome</keyword>
<name>A0A6G1J500_9PLEO</name>
<keyword evidence="1 6" id="KW-0808">Transferase</keyword>
<dbReference type="InterPro" id="IPR016181">
    <property type="entry name" value="Acyl_CoA_acyltransferase"/>
</dbReference>
<evidence type="ECO:0000256" key="4">
    <source>
        <dbReference type="SAM" id="MobiDB-lite"/>
    </source>
</evidence>
<evidence type="ECO:0000256" key="1">
    <source>
        <dbReference type="ARBA" id="ARBA00022679"/>
    </source>
</evidence>
<dbReference type="PANTHER" id="PTHR43792:SF8">
    <property type="entry name" value="[RIBOSOMAL PROTEIN US5]-ALANINE N-ACETYLTRANSFERASE"/>
    <property type="match status" value="1"/>
</dbReference>
<dbReference type="PROSITE" id="PS51186">
    <property type="entry name" value="GNAT"/>
    <property type="match status" value="1"/>
</dbReference>
<dbReference type="InterPro" id="IPR000182">
    <property type="entry name" value="GNAT_dom"/>
</dbReference>
<accession>A0A6G1J500</accession>
<evidence type="ECO:0000259" key="5">
    <source>
        <dbReference type="PROSITE" id="PS51186"/>
    </source>
</evidence>
<evidence type="ECO:0000313" key="6">
    <source>
        <dbReference type="EMBL" id="KAF2685614.1"/>
    </source>
</evidence>
<proteinExistence type="inferred from homology"/>
<dbReference type="Proteomes" id="UP000799291">
    <property type="component" value="Unassembled WGS sequence"/>
</dbReference>
<reference evidence="6" key="1">
    <citation type="journal article" date="2020" name="Stud. Mycol.">
        <title>101 Dothideomycetes genomes: a test case for predicting lifestyles and emergence of pathogens.</title>
        <authorList>
            <person name="Haridas S."/>
            <person name="Albert R."/>
            <person name="Binder M."/>
            <person name="Bloem J."/>
            <person name="Labutti K."/>
            <person name="Salamov A."/>
            <person name="Andreopoulos B."/>
            <person name="Baker S."/>
            <person name="Barry K."/>
            <person name="Bills G."/>
            <person name="Bluhm B."/>
            <person name="Cannon C."/>
            <person name="Castanera R."/>
            <person name="Culley D."/>
            <person name="Daum C."/>
            <person name="Ezra D."/>
            <person name="Gonzalez J."/>
            <person name="Henrissat B."/>
            <person name="Kuo A."/>
            <person name="Liang C."/>
            <person name="Lipzen A."/>
            <person name="Lutzoni F."/>
            <person name="Magnuson J."/>
            <person name="Mondo S."/>
            <person name="Nolan M."/>
            <person name="Ohm R."/>
            <person name="Pangilinan J."/>
            <person name="Park H.-J."/>
            <person name="Ramirez L."/>
            <person name="Alfaro M."/>
            <person name="Sun H."/>
            <person name="Tritt A."/>
            <person name="Yoshinaga Y."/>
            <person name="Zwiers L.-H."/>
            <person name="Turgeon B."/>
            <person name="Goodwin S."/>
            <person name="Spatafora J."/>
            <person name="Crous P."/>
            <person name="Grigoriev I."/>
        </authorList>
    </citation>
    <scope>NUCLEOTIDE SEQUENCE</scope>
    <source>
        <strain evidence="6">CBS 122367</strain>
    </source>
</reference>
<dbReference type="EMBL" id="MU005578">
    <property type="protein sequence ID" value="KAF2685614.1"/>
    <property type="molecule type" value="Genomic_DNA"/>
</dbReference>
<keyword evidence="2 6" id="KW-0012">Acyltransferase</keyword>
<dbReference type="SUPFAM" id="SSF55729">
    <property type="entry name" value="Acyl-CoA N-acyltransferases (Nat)"/>
    <property type="match status" value="1"/>
</dbReference>
<sequence>MAQPTPAHPSTLAAQLAAQLDTSPDTASTPAPTQPIVSADSPLPNPIITTPRLLIRAMHPQDAPSMAHHAGPASITQYMSLAFAHPYTLQHAETWIALNLKDHLDNYTICLPSNPSEPIGGIGVKPGSDVQSHTAEIGYWISEEHQGKGLVSEALGALTEWVFGEGKLNDGRKVRRLFAGVFGGNEASMRVLEKNGYRAEGVFKGHVEKHGVIRDMHWFGVTKDDWLEWKRSQS</sequence>
<dbReference type="PANTHER" id="PTHR43792">
    <property type="entry name" value="GNAT FAMILY, PUTATIVE (AFU_ORTHOLOGUE AFUA_3G00765)-RELATED-RELATED"/>
    <property type="match status" value="1"/>
</dbReference>
<organism evidence="6 7">
    <name type="scientific">Lentithecium fluviatile CBS 122367</name>
    <dbReference type="NCBI Taxonomy" id="1168545"/>
    <lineage>
        <taxon>Eukaryota</taxon>
        <taxon>Fungi</taxon>
        <taxon>Dikarya</taxon>
        <taxon>Ascomycota</taxon>
        <taxon>Pezizomycotina</taxon>
        <taxon>Dothideomycetes</taxon>
        <taxon>Pleosporomycetidae</taxon>
        <taxon>Pleosporales</taxon>
        <taxon>Massarineae</taxon>
        <taxon>Lentitheciaceae</taxon>
        <taxon>Lentithecium</taxon>
    </lineage>
</organism>
<dbReference type="CDD" id="cd04301">
    <property type="entry name" value="NAT_SF"/>
    <property type="match status" value="1"/>
</dbReference>
<feature type="region of interest" description="Disordered" evidence="4">
    <location>
        <begin position="20"/>
        <end position="44"/>
    </location>
</feature>
<evidence type="ECO:0000256" key="2">
    <source>
        <dbReference type="ARBA" id="ARBA00023315"/>
    </source>
</evidence>
<dbReference type="InterPro" id="IPR051531">
    <property type="entry name" value="N-acetyltransferase"/>
</dbReference>
<dbReference type="OrthoDB" id="630895at2759"/>
<feature type="compositionally biased region" description="Low complexity" evidence="4">
    <location>
        <begin position="20"/>
        <end position="35"/>
    </location>
</feature>
<dbReference type="Gene3D" id="3.40.630.30">
    <property type="match status" value="1"/>
</dbReference>
<evidence type="ECO:0000256" key="3">
    <source>
        <dbReference type="ARBA" id="ARBA00038502"/>
    </source>
</evidence>
<feature type="domain" description="N-acetyltransferase" evidence="5">
    <location>
        <begin position="53"/>
        <end position="228"/>
    </location>
</feature>
<dbReference type="GO" id="GO:0016747">
    <property type="term" value="F:acyltransferase activity, transferring groups other than amino-acyl groups"/>
    <property type="evidence" value="ECO:0007669"/>
    <property type="project" value="InterPro"/>
</dbReference>